<dbReference type="AlphaFoldDB" id="A0A1I4P012"/>
<dbReference type="RefSeq" id="WP_090667739.1">
    <property type="nucleotide sequence ID" value="NZ_CAJNAP010000011.1"/>
</dbReference>
<reference evidence="2 3" key="1">
    <citation type="submission" date="2016-10" db="EMBL/GenBank/DDBJ databases">
        <authorList>
            <person name="de Groot N.N."/>
        </authorList>
    </citation>
    <scope>NUCLEOTIDE SEQUENCE [LARGE SCALE GENOMIC DNA]</scope>
    <source>
        <strain evidence="2 3">Nm146</strain>
    </source>
</reference>
<gene>
    <name evidence="1" type="ORF">NMYAN_190015</name>
    <name evidence="2" type="ORF">SAMN05421880_10994</name>
</gene>
<dbReference type="Pfam" id="PF09139">
    <property type="entry name" value="Tam41_Mmp37"/>
    <property type="match status" value="1"/>
</dbReference>
<dbReference type="Proteomes" id="UP000601736">
    <property type="component" value="Unassembled WGS sequence"/>
</dbReference>
<dbReference type="Proteomes" id="UP000199561">
    <property type="component" value="Unassembled WGS sequence"/>
</dbReference>
<sequence>MKNNIPSLAQTVPSTLIDTIAWQNTQSVSSDFAPLVEAITQHFSTSLDAVILYGSCLHTSDLTEGIADFYVLVNDYRAAYPKQRYLAYLNAWLPPNVFYLEVVHREQILRAKYAVVSTADFEYGNQFWFHPYLWARFAQPARLLYARDDNIRLRIHVAMAQAVIKFLKSSLLTLESQTLDAEEIWTQGLMLTYAAELRAERETRARHLAQQSLQNYTLLTTAALPALDGLLTAQSDEQYLCHTTPTDNRRARFHWRLRRWQGRLLSILRLCKATLTFRDCLDYAAWKIERHSGIHVEITPMLRRHPILWGFKVMWQLLRRGVLR</sequence>
<dbReference type="UniPathway" id="UPA00557">
    <property type="reaction ID" value="UER00614"/>
</dbReference>
<protein>
    <submittedName>
        <fullName evidence="2">Matrix Mmp37</fullName>
    </submittedName>
</protein>
<accession>A0A1I4P012</accession>
<organism evidence="2 3">
    <name type="scientific">Nitrosomonas nitrosa</name>
    <dbReference type="NCBI Taxonomy" id="52442"/>
    <lineage>
        <taxon>Bacteria</taxon>
        <taxon>Pseudomonadati</taxon>
        <taxon>Pseudomonadota</taxon>
        <taxon>Betaproteobacteria</taxon>
        <taxon>Nitrosomonadales</taxon>
        <taxon>Nitrosomonadaceae</taxon>
        <taxon>Nitrosomonas</taxon>
    </lineage>
</organism>
<evidence type="ECO:0000313" key="1">
    <source>
        <dbReference type="EMBL" id="CAE6500350.1"/>
    </source>
</evidence>
<dbReference type="STRING" id="52442.SAMN05421880_10994"/>
<evidence type="ECO:0000313" key="2">
    <source>
        <dbReference type="EMBL" id="SFM21088.1"/>
    </source>
</evidence>
<proteinExistence type="predicted"/>
<keyword evidence="3" id="KW-1185">Reference proteome</keyword>
<evidence type="ECO:0000313" key="3">
    <source>
        <dbReference type="Proteomes" id="UP000199561"/>
    </source>
</evidence>
<dbReference type="GO" id="GO:0016024">
    <property type="term" value="P:CDP-diacylglycerol biosynthetic process"/>
    <property type="evidence" value="ECO:0007669"/>
    <property type="project" value="UniProtKB-UniPathway"/>
</dbReference>
<dbReference type="InterPro" id="IPR015222">
    <property type="entry name" value="Tam41"/>
</dbReference>
<dbReference type="EMBL" id="FOUF01000009">
    <property type="protein sequence ID" value="SFM21088.1"/>
    <property type="molecule type" value="Genomic_DNA"/>
</dbReference>
<name>A0A1I4P012_9PROT</name>
<reference evidence="1" key="2">
    <citation type="submission" date="2021-02" db="EMBL/GenBank/DDBJ databases">
        <authorList>
            <person name="Han P."/>
        </authorList>
    </citation>
    <scope>NUCLEOTIDE SEQUENCE</scope>
    <source>
        <strain evidence="1">Nitrosomonas nitrosa 18-3D</strain>
    </source>
</reference>
<dbReference type="EMBL" id="CAJNAP010000011">
    <property type="protein sequence ID" value="CAE6500350.1"/>
    <property type="molecule type" value="Genomic_DNA"/>
</dbReference>